<dbReference type="RefSeq" id="WP_182895307.1">
    <property type="nucleotide sequence ID" value="NZ_JACGZW010000014.1"/>
</dbReference>
<dbReference type="GO" id="GO:0003677">
    <property type="term" value="F:DNA binding"/>
    <property type="evidence" value="ECO:0007669"/>
    <property type="project" value="UniProtKB-KW"/>
</dbReference>
<proteinExistence type="predicted"/>
<protein>
    <submittedName>
        <fullName evidence="1">YbaB/EbfC family DNA-binding protein</fullName>
    </submittedName>
</protein>
<accession>A0A7W3W486</accession>
<dbReference type="InterPro" id="IPR036894">
    <property type="entry name" value="YbaB-like_sf"/>
</dbReference>
<name>A0A7W3W486_9PSEU</name>
<keyword evidence="2" id="KW-1185">Reference proteome</keyword>
<dbReference type="Gene3D" id="3.30.1310.10">
    <property type="entry name" value="Nucleoid-associated protein YbaB-like domain"/>
    <property type="match status" value="1"/>
</dbReference>
<evidence type="ECO:0000313" key="2">
    <source>
        <dbReference type="Proteomes" id="UP000526734"/>
    </source>
</evidence>
<evidence type="ECO:0000313" key="1">
    <source>
        <dbReference type="EMBL" id="MBB1158556.1"/>
    </source>
</evidence>
<keyword evidence="1" id="KW-0238">DNA-binding</keyword>
<reference evidence="1 2" key="1">
    <citation type="submission" date="2020-08" db="EMBL/GenBank/DDBJ databases">
        <title>Amycolatopsis sp. nov. DR6-1 isolated from Dendrobium heterocarpum.</title>
        <authorList>
            <person name="Tedsree N."/>
            <person name="Kuncharoen N."/>
            <person name="Likhitwitayawuid K."/>
            <person name="Tanasupawat S."/>
        </authorList>
    </citation>
    <scope>NUCLEOTIDE SEQUENCE [LARGE SCALE GENOMIC DNA]</scope>
    <source>
        <strain evidence="1 2">DR6-1</strain>
    </source>
</reference>
<sequence>MVAEFDMDRAVARVREEASRTGEAAAARFERAGPVVGKAAAGGVSVEVAPGGLLTGLTLTRAALRGGSEAVAAQILELSRRAERRAADRMHQVLSPVLGAEAVAALGYTALTEDDPDFYDEEPVVL</sequence>
<dbReference type="EMBL" id="JACGZW010000014">
    <property type="protein sequence ID" value="MBB1158556.1"/>
    <property type="molecule type" value="Genomic_DNA"/>
</dbReference>
<organism evidence="1 2">
    <name type="scientific">Amycolatopsis dendrobii</name>
    <dbReference type="NCBI Taxonomy" id="2760662"/>
    <lineage>
        <taxon>Bacteria</taxon>
        <taxon>Bacillati</taxon>
        <taxon>Actinomycetota</taxon>
        <taxon>Actinomycetes</taxon>
        <taxon>Pseudonocardiales</taxon>
        <taxon>Pseudonocardiaceae</taxon>
        <taxon>Amycolatopsis</taxon>
    </lineage>
</organism>
<gene>
    <name evidence="1" type="ORF">H4281_35870</name>
</gene>
<dbReference type="Proteomes" id="UP000526734">
    <property type="component" value="Unassembled WGS sequence"/>
</dbReference>
<dbReference type="AlphaFoldDB" id="A0A7W3W486"/>
<comment type="caution">
    <text evidence="1">The sequence shown here is derived from an EMBL/GenBank/DDBJ whole genome shotgun (WGS) entry which is preliminary data.</text>
</comment>